<dbReference type="InterPro" id="IPR018389">
    <property type="entry name" value="DctP_fam"/>
</dbReference>
<sequence length="357" mass="38719">MKATRIKTAGMALAVALAGMAPVAAQAETEVILSYNQPATSAAWQEVMEPYAARLESLSEGEFDVARYPGEVLHPVADGFRAAATGITDITSAWPLYQASSFSLFHGLQLPGAMPDSDIATVRVMDELYATYLRDEYERMRVKLAFNASTPSYDILASQPINSLEDLHGLRIRAGGSTATEIVERLGGIPVTMAITDAYTAFQQGVVDGIILASADMVAYRMYEVGKHYYQMNAARIAIPHAINAAFYDGLSPELQAVVAEAGNQAGYDYARMYMGLTQSAIERMTEEGVTIVQASEEEQARIAELLNPMWEGFVAENGGEGSVAAAFVNDMRELRDKYEGMSDEEILALPPVEGLR</sequence>
<evidence type="ECO:0000313" key="5">
    <source>
        <dbReference type="EMBL" id="QIK42592.1"/>
    </source>
</evidence>
<reference evidence="5 6" key="1">
    <citation type="submission" date="2020-03" db="EMBL/GenBank/DDBJ databases">
        <title>Complete genome sequence of Monaibacterium sp. ALG8 with diverse plasmids.</title>
        <authorList>
            <person name="Sun C."/>
        </authorList>
    </citation>
    <scope>NUCLEOTIDE SEQUENCE [LARGE SCALE GENOMIC DNA]</scope>
    <source>
        <strain evidence="5 6">ALG8</strain>
        <plasmid evidence="5 6">unnamed6</plasmid>
    </source>
</reference>
<protein>
    <recommendedName>
        <fullName evidence="7">TRAP-type C4-dicarboxylate transport system substrate-binding protein</fullName>
    </recommendedName>
</protein>
<keyword evidence="5" id="KW-0614">Plasmid</keyword>
<feature type="chain" id="PRO_5026202533" description="TRAP-type C4-dicarboxylate transport system substrate-binding protein" evidence="4">
    <location>
        <begin position="28"/>
        <end position="357"/>
    </location>
</feature>
<comment type="subcellular location">
    <subcellularLocation>
        <location evidence="1">Periplasm</location>
    </subcellularLocation>
</comment>
<dbReference type="Pfam" id="PF03480">
    <property type="entry name" value="DctP"/>
    <property type="match status" value="1"/>
</dbReference>
<feature type="signal peptide" evidence="4">
    <location>
        <begin position="1"/>
        <end position="27"/>
    </location>
</feature>
<evidence type="ECO:0000256" key="1">
    <source>
        <dbReference type="ARBA" id="ARBA00004418"/>
    </source>
</evidence>
<keyword evidence="2 4" id="KW-0732">Signal</keyword>
<dbReference type="NCBIfam" id="NF037995">
    <property type="entry name" value="TRAP_S1"/>
    <property type="match status" value="1"/>
</dbReference>
<name>A0A6G7VRP4_9RHOB</name>
<organism evidence="5 6">
    <name type="scientific">Pontivivens nitratireducens</name>
    <dbReference type="NCBI Taxonomy" id="2758038"/>
    <lineage>
        <taxon>Bacteria</taxon>
        <taxon>Pseudomonadati</taxon>
        <taxon>Pseudomonadota</taxon>
        <taxon>Alphaproteobacteria</taxon>
        <taxon>Rhodobacterales</taxon>
        <taxon>Paracoccaceae</taxon>
        <taxon>Pontivivens</taxon>
    </lineage>
</organism>
<evidence type="ECO:0000256" key="4">
    <source>
        <dbReference type="SAM" id="SignalP"/>
    </source>
</evidence>
<dbReference type="Gene3D" id="3.40.190.170">
    <property type="entry name" value="Bacterial extracellular solute-binding protein, family 7"/>
    <property type="match status" value="1"/>
</dbReference>
<evidence type="ECO:0000313" key="6">
    <source>
        <dbReference type="Proteomes" id="UP000500791"/>
    </source>
</evidence>
<dbReference type="InterPro" id="IPR038404">
    <property type="entry name" value="TRAP_DctP_sf"/>
</dbReference>
<accession>A0A6G7VRP4</accession>
<dbReference type="EMBL" id="CP049817">
    <property type="protein sequence ID" value="QIK42592.1"/>
    <property type="molecule type" value="Genomic_DNA"/>
</dbReference>
<keyword evidence="3" id="KW-0574">Periplasm</keyword>
<evidence type="ECO:0000256" key="2">
    <source>
        <dbReference type="ARBA" id="ARBA00022729"/>
    </source>
</evidence>
<dbReference type="AlphaFoldDB" id="A0A6G7VRP4"/>
<gene>
    <name evidence="5" type="ORF">G8E03_17250</name>
</gene>
<proteinExistence type="predicted"/>
<dbReference type="KEGG" id="mon:G8E03_17250"/>
<dbReference type="GO" id="GO:0042597">
    <property type="term" value="C:periplasmic space"/>
    <property type="evidence" value="ECO:0007669"/>
    <property type="project" value="UniProtKB-SubCell"/>
</dbReference>
<evidence type="ECO:0000256" key="3">
    <source>
        <dbReference type="ARBA" id="ARBA00022764"/>
    </source>
</evidence>
<keyword evidence="6" id="KW-1185">Reference proteome</keyword>
<dbReference type="PANTHER" id="PTHR33376:SF15">
    <property type="entry name" value="BLL6794 PROTEIN"/>
    <property type="match status" value="1"/>
</dbReference>
<dbReference type="PANTHER" id="PTHR33376">
    <property type="match status" value="1"/>
</dbReference>
<dbReference type="Proteomes" id="UP000500791">
    <property type="component" value="Plasmid unnamed6"/>
</dbReference>
<dbReference type="RefSeq" id="WP_166195614.1">
    <property type="nucleotide sequence ID" value="NZ_CP049817.1"/>
</dbReference>
<evidence type="ECO:0008006" key="7">
    <source>
        <dbReference type="Google" id="ProtNLM"/>
    </source>
</evidence>
<geneLocation type="plasmid" evidence="5 6">
    <name>unnamed6</name>
</geneLocation>
<dbReference type="GO" id="GO:0055085">
    <property type="term" value="P:transmembrane transport"/>
    <property type="evidence" value="ECO:0007669"/>
    <property type="project" value="InterPro"/>
</dbReference>